<evidence type="ECO:0000256" key="8">
    <source>
        <dbReference type="ARBA" id="ARBA00022692"/>
    </source>
</evidence>
<name>A0A1Y2EZ40_9BASI</name>
<evidence type="ECO:0000256" key="3">
    <source>
        <dbReference type="ARBA" id="ARBA00004922"/>
    </source>
</evidence>
<evidence type="ECO:0000313" key="19">
    <source>
        <dbReference type="Proteomes" id="UP000193467"/>
    </source>
</evidence>
<evidence type="ECO:0000259" key="16">
    <source>
        <dbReference type="Pfam" id="PF02656"/>
    </source>
</evidence>
<reference evidence="18 19" key="1">
    <citation type="submission" date="2016-07" db="EMBL/GenBank/DDBJ databases">
        <title>Pervasive Adenine N6-methylation of Active Genes in Fungi.</title>
        <authorList>
            <consortium name="DOE Joint Genome Institute"/>
            <person name="Mondo S.J."/>
            <person name="Dannebaum R.O."/>
            <person name="Kuo R.C."/>
            <person name="Labutti K."/>
            <person name="Haridas S."/>
            <person name="Kuo A."/>
            <person name="Salamov A."/>
            <person name="Ahrendt S.R."/>
            <person name="Lipzen A."/>
            <person name="Sullivan W."/>
            <person name="Andreopoulos W.B."/>
            <person name="Clum A."/>
            <person name="Lindquist E."/>
            <person name="Daum C."/>
            <person name="Ramamoorthy G.K."/>
            <person name="Gryganskyi A."/>
            <person name="Culley D."/>
            <person name="Magnuson J.K."/>
            <person name="James T.Y."/>
            <person name="O'Malley M.A."/>
            <person name="Stajich J.E."/>
            <person name="Spatafora J.W."/>
            <person name="Visel A."/>
            <person name="Grigoriev I.V."/>
        </authorList>
    </citation>
    <scope>NUCLEOTIDE SEQUENCE [LARGE SCALE GENOMIC DNA]</scope>
    <source>
        <strain evidence="18 19">62-1032</strain>
    </source>
</reference>
<feature type="transmembrane region" description="Helical" evidence="13">
    <location>
        <begin position="209"/>
        <end position="229"/>
    </location>
</feature>
<dbReference type="OrthoDB" id="2276068at2759"/>
<comment type="caution">
    <text evidence="18">The sequence shown here is derived from an EMBL/GenBank/DDBJ whole genome shotgun (WGS) entry which is preliminary data.</text>
</comment>
<sequence>MADPLDASTSARPSSATENNVRSRKGKAGKTKEEHEERKGHHPWYSVAFELENKGSVARDHLAAERTYLAWLRTSLALASIGIAITQLFRLPSSTTKSPSSTSSSNVVVSATATSLSALTSQLASTNSTAASSELATIRALVLEQAQQISVLQEQVNDPQKYRHLGKPVGGTFIALALLFLVLGSVRYFTCQSALMQEPSKFPPSRRSVAFASFCVAAIVIATFAAILATSNAGGGGERVLWAAVACLQREEPELICVVYTGDVVQATKEEMIAKVQNRFGIALNSDTLAFVPLRSRYLVEDSAWPRFTLLGQSLGSMYLALQGLREGFIPDVWIDTMGYAFAYPVIKTLCRVPVGSYTHYPTISTDMLRRVHYRQAGHTNTSAVAKSAILTYLKLFYYIIFAELYSLSLRQADVLMVNSTWTKRHVNHLLKPFGWRDDVDPEEEVDVEKDSSEPGLGDGVEKLQDDGLRRRRAFLDKIGSVGSDDVEEKKETVPRTSAPKARFRRARTVYPPCDTVALAALPLEPRENIILTVAQFRPEKEHNVQLEALRLLFDAEPKYRDGEQRIRLILAGSVRNEGDEERVRRLRELAKESKIEDNVEFAVNVPFPELIALFGKASIGLHTMIDEHFGITVVEFMAAGLIPLAHSSAGPLLDIVVPYNDLPTGLHATSPETFASQLANILALEPEAKLAMQERARKNATERFSEAVFEESWMKSWLELRALSEGDEEQ</sequence>
<dbReference type="Pfam" id="PF00534">
    <property type="entry name" value="Glycos_transf_1"/>
    <property type="match status" value="1"/>
</dbReference>
<dbReference type="InterPro" id="IPR003807">
    <property type="entry name" value="DUF202"/>
</dbReference>
<evidence type="ECO:0000256" key="13">
    <source>
        <dbReference type="RuleBase" id="RU367051"/>
    </source>
</evidence>
<dbReference type="GO" id="GO:0004377">
    <property type="term" value="F:GDP-Man:Man(3)GlcNAc(2)-PP-Dol alpha-1,2-mannosyltransferase activity"/>
    <property type="evidence" value="ECO:0007669"/>
    <property type="project" value="UniProtKB-UniRule"/>
</dbReference>
<keyword evidence="8 13" id="KW-0812">Transmembrane</keyword>
<evidence type="ECO:0000256" key="9">
    <source>
        <dbReference type="ARBA" id="ARBA00022824"/>
    </source>
</evidence>
<keyword evidence="9 13" id="KW-0256">Endoplasmic reticulum</keyword>
<feature type="domain" description="ALG11 mannosyltransferase N-terminal" evidence="17">
    <location>
        <begin position="230"/>
        <end position="430"/>
    </location>
</feature>
<keyword evidence="10 13" id="KW-1133">Transmembrane helix</keyword>
<feature type="region of interest" description="Disordered" evidence="14">
    <location>
        <begin position="1"/>
        <end position="41"/>
    </location>
</feature>
<dbReference type="STRING" id="106004.A0A1Y2EZ40"/>
<comment type="catalytic activity">
    <reaction evidence="12 13">
        <text>an alpha-D-Man-(1-&gt;3)-[alpha-D-Man-(1-&gt;6)]-beta-D-Man-(1-&gt;4)-beta-D-GlcNAc-(1-&gt;4)-alpha-D-GlcNAc-diphospho-di-trans,poly-cis-dolichol + 2 GDP-alpha-D-mannose = an alpha-D-Man-(1-&gt;2)-alpha-D-Man-(1-&gt;2)-alpha-D-Man-(1-&gt;3)-[alpha-D-Man-(1-&gt;6)]-beta-D-Man-(1-&gt;4)-beta-D-GlcNAc-(1-&gt;4)-alpha-D-GlcNAc-diphospho-di-trans,poly-cis-dolichol + 2 GDP + 2 H(+)</text>
        <dbReference type="Rhea" id="RHEA:29523"/>
        <dbReference type="Rhea" id="RHEA-COMP:19515"/>
        <dbReference type="Rhea" id="RHEA-COMP:19516"/>
        <dbReference type="ChEBI" id="CHEBI:15378"/>
        <dbReference type="ChEBI" id="CHEBI:57527"/>
        <dbReference type="ChEBI" id="CHEBI:58189"/>
        <dbReference type="ChEBI" id="CHEBI:132511"/>
        <dbReference type="ChEBI" id="CHEBI:132515"/>
        <dbReference type="EC" id="2.4.1.131"/>
    </reaction>
    <physiologicalReaction direction="left-to-right" evidence="12 13">
        <dbReference type="Rhea" id="RHEA:29524"/>
    </physiologicalReaction>
</comment>
<evidence type="ECO:0000256" key="2">
    <source>
        <dbReference type="ARBA" id="ARBA00004389"/>
    </source>
</evidence>
<evidence type="ECO:0000256" key="14">
    <source>
        <dbReference type="SAM" id="MobiDB-lite"/>
    </source>
</evidence>
<comment type="similarity">
    <text evidence="13">Belongs to the glycosyltransferase group 1 family. Glycosyltransferase 4 subfamily.</text>
</comment>
<dbReference type="Pfam" id="PF15924">
    <property type="entry name" value="ALG11_N"/>
    <property type="match status" value="1"/>
</dbReference>
<evidence type="ECO:0000256" key="7">
    <source>
        <dbReference type="ARBA" id="ARBA00022679"/>
    </source>
</evidence>
<comment type="function">
    <text evidence="13">GDP-Man:Man(3)GlcNAc(2)-PP-Dol alpha-1,2-mannosyltransferase that operates in the biosynthetic pathway of dolichol-linked oligosaccharides, the glycan precursors employed in protein asparagine (N)-glycosylation. The assembly of dolichol-linked oligosaccharides begins on the cytosolic side of the endoplasmic reticulum membrane and finishes in its lumen. The sequential addition of sugars to dolichol pyrophosphate produces dolichol-linked oligosaccharides containing fourteen sugars, including two GlcNAcs, nine mannoses and three glucoses. Once assembled, the oligosaccharide is transferred from the lipid to nascent proteins by oligosaccharyltransferases. Catalyzes, on the cytoplasmic face of the endoplasmic reticulum, the addition of the fourth and fifth mannose residues to the dolichol-linked oligosaccharide chain, to produce Man(5)GlcNAc(2)-PP-dolichol core oligosaccharide.</text>
</comment>
<evidence type="ECO:0000259" key="15">
    <source>
        <dbReference type="Pfam" id="PF00534"/>
    </source>
</evidence>
<keyword evidence="7 13" id="KW-0808">Transferase</keyword>
<evidence type="ECO:0000256" key="5">
    <source>
        <dbReference type="ARBA" id="ARBA00022018"/>
    </source>
</evidence>
<evidence type="ECO:0000256" key="4">
    <source>
        <dbReference type="ARBA" id="ARBA00012645"/>
    </source>
</evidence>
<keyword evidence="19" id="KW-1185">Reference proteome</keyword>
<dbReference type="InParanoid" id="A0A1Y2EZ40"/>
<dbReference type="FunCoup" id="A0A1Y2EZ40">
    <property type="interactions" value="288"/>
</dbReference>
<accession>A0A1Y2EZ40</accession>
<evidence type="ECO:0000256" key="1">
    <source>
        <dbReference type="ARBA" id="ARBA00004127"/>
    </source>
</evidence>
<dbReference type="PANTHER" id="PTHR45919:SF1">
    <property type="entry name" value="GDP-MAN:MAN(3)GLCNAC(2)-PP-DOL ALPHA-1,2-MANNOSYLTRANSFERASE"/>
    <property type="match status" value="1"/>
</dbReference>
<dbReference type="InterPro" id="IPR001296">
    <property type="entry name" value="Glyco_trans_1"/>
</dbReference>
<dbReference type="PANTHER" id="PTHR45919">
    <property type="entry name" value="GDP-MAN:MAN(3)GLCNAC(2)-PP-DOL ALPHA-1,2-MANNOSYLTRANSFERASE"/>
    <property type="match status" value="1"/>
</dbReference>
<comment type="pathway">
    <text evidence="3 13">Protein modification; protein glycosylation.</text>
</comment>
<gene>
    <name evidence="18" type="ORF">BCR35DRAFT_325608</name>
</gene>
<evidence type="ECO:0000256" key="11">
    <source>
        <dbReference type="ARBA" id="ARBA00023136"/>
    </source>
</evidence>
<dbReference type="Gene3D" id="3.40.50.2000">
    <property type="entry name" value="Glycogen Phosphorylase B"/>
    <property type="match status" value="1"/>
</dbReference>
<dbReference type="InterPro" id="IPR038013">
    <property type="entry name" value="ALG11"/>
</dbReference>
<dbReference type="EMBL" id="MCGR01000033">
    <property type="protein sequence ID" value="ORY76869.1"/>
    <property type="molecule type" value="Genomic_DNA"/>
</dbReference>
<evidence type="ECO:0000256" key="6">
    <source>
        <dbReference type="ARBA" id="ARBA00022676"/>
    </source>
</evidence>
<dbReference type="Proteomes" id="UP000193467">
    <property type="component" value="Unassembled WGS sequence"/>
</dbReference>
<dbReference type="UniPathway" id="UPA00378"/>
<comment type="subcellular location">
    <subcellularLocation>
        <location evidence="1">Endomembrane system</location>
        <topology evidence="1">Multi-pass membrane protein</topology>
    </subcellularLocation>
    <subcellularLocation>
        <location evidence="2">Endoplasmic reticulum membrane</location>
        <topology evidence="2">Single-pass membrane protein</topology>
    </subcellularLocation>
</comment>
<dbReference type="EC" id="2.4.1.131" evidence="4 13"/>
<proteinExistence type="inferred from homology"/>
<dbReference type="SUPFAM" id="SSF53756">
    <property type="entry name" value="UDP-Glycosyltransferase/glycogen phosphorylase"/>
    <property type="match status" value="1"/>
</dbReference>
<keyword evidence="11 13" id="KW-0472">Membrane</keyword>
<evidence type="ECO:0000313" key="18">
    <source>
        <dbReference type="EMBL" id="ORY76869.1"/>
    </source>
</evidence>
<feature type="compositionally biased region" description="Polar residues" evidence="14">
    <location>
        <begin position="7"/>
        <end position="20"/>
    </location>
</feature>
<feature type="transmembrane region" description="Helical" evidence="13">
    <location>
        <begin position="169"/>
        <end position="189"/>
    </location>
</feature>
<dbReference type="GO" id="GO:0006487">
    <property type="term" value="P:protein N-linked glycosylation"/>
    <property type="evidence" value="ECO:0007669"/>
    <property type="project" value="TreeGrafter"/>
</dbReference>
<feature type="region of interest" description="Disordered" evidence="14">
    <location>
        <begin position="442"/>
        <end position="463"/>
    </location>
</feature>
<feature type="compositionally biased region" description="Basic and acidic residues" evidence="14">
    <location>
        <begin position="30"/>
        <end position="39"/>
    </location>
</feature>
<evidence type="ECO:0000256" key="12">
    <source>
        <dbReference type="ARBA" id="ARBA00045065"/>
    </source>
</evidence>
<keyword evidence="6 13" id="KW-0328">Glycosyltransferase</keyword>
<dbReference type="GO" id="GO:0005789">
    <property type="term" value="C:endoplasmic reticulum membrane"/>
    <property type="evidence" value="ECO:0007669"/>
    <property type="project" value="UniProtKB-SubCell"/>
</dbReference>
<dbReference type="AlphaFoldDB" id="A0A1Y2EZ40"/>
<dbReference type="InterPro" id="IPR031814">
    <property type="entry name" value="ALG11_N"/>
</dbReference>
<feature type="domain" description="Glycosyl transferase family 1" evidence="15">
    <location>
        <begin position="523"/>
        <end position="699"/>
    </location>
</feature>
<protein>
    <recommendedName>
        <fullName evidence="5 13">GDP-Man:Man(3)GlcNAc(2)-PP-Dol alpha-1,2-mannosyltransferase</fullName>
        <ecNumber evidence="4 13">2.4.1.131</ecNumber>
    </recommendedName>
</protein>
<evidence type="ECO:0000259" key="17">
    <source>
        <dbReference type="Pfam" id="PF15924"/>
    </source>
</evidence>
<dbReference type="Pfam" id="PF02656">
    <property type="entry name" value="DUF202"/>
    <property type="match status" value="1"/>
</dbReference>
<feature type="domain" description="DUF202" evidence="16">
    <location>
        <begin position="59"/>
        <end position="121"/>
    </location>
</feature>
<dbReference type="CDD" id="cd03806">
    <property type="entry name" value="GT4_ALG11-like"/>
    <property type="match status" value="1"/>
</dbReference>
<feature type="transmembrane region" description="Helical" evidence="13">
    <location>
        <begin position="68"/>
        <end position="89"/>
    </location>
</feature>
<evidence type="ECO:0000256" key="10">
    <source>
        <dbReference type="ARBA" id="ARBA00022989"/>
    </source>
</evidence>
<organism evidence="18 19">
    <name type="scientific">Leucosporidium creatinivorum</name>
    <dbReference type="NCBI Taxonomy" id="106004"/>
    <lineage>
        <taxon>Eukaryota</taxon>
        <taxon>Fungi</taxon>
        <taxon>Dikarya</taxon>
        <taxon>Basidiomycota</taxon>
        <taxon>Pucciniomycotina</taxon>
        <taxon>Microbotryomycetes</taxon>
        <taxon>Leucosporidiales</taxon>
        <taxon>Leucosporidium</taxon>
    </lineage>
</organism>